<dbReference type="PANTHER" id="PTHR43774">
    <property type="entry name" value="PEPTIDE METHIONINE SULFOXIDE REDUCTASE"/>
    <property type="match status" value="1"/>
</dbReference>
<dbReference type="Proteomes" id="UP000624703">
    <property type="component" value="Unassembled WGS sequence"/>
</dbReference>
<evidence type="ECO:0000313" key="6">
    <source>
        <dbReference type="EMBL" id="MBK1792824.1"/>
    </source>
</evidence>
<dbReference type="AlphaFoldDB" id="A0A8J7SLI0"/>
<feature type="active site" evidence="4">
    <location>
        <position position="17"/>
    </location>
</feature>
<gene>
    <name evidence="4 6" type="primary">msrA</name>
    <name evidence="6" type="ORF">JIN82_16790</name>
</gene>
<dbReference type="HAMAP" id="MF_01401">
    <property type="entry name" value="MsrA"/>
    <property type="match status" value="1"/>
</dbReference>
<feature type="domain" description="Peptide methionine sulphoxide reductase MsrA" evidence="5">
    <location>
        <begin position="11"/>
        <end position="161"/>
    </location>
</feature>
<dbReference type="InterPro" id="IPR036509">
    <property type="entry name" value="Met_Sox_Rdtase_MsrA_sf"/>
</dbReference>
<dbReference type="Pfam" id="PF01625">
    <property type="entry name" value="PMSR"/>
    <property type="match status" value="1"/>
</dbReference>
<comment type="catalytic activity">
    <reaction evidence="2 4">
        <text>L-methionyl-[protein] + [thioredoxin]-disulfide + H2O = L-methionyl-(S)-S-oxide-[protein] + [thioredoxin]-dithiol</text>
        <dbReference type="Rhea" id="RHEA:14217"/>
        <dbReference type="Rhea" id="RHEA-COMP:10698"/>
        <dbReference type="Rhea" id="RHEA-COMP:10700"/>
        <dbReference type="Rhea" id="RHEA-COMP:12313"/>
        <dbReference type="Rhea" id="RHEA-COMP:12315"/>
        <dbReference type="ChEBI" id="CHEBI:15377"/>
        <dbReference type="ChEBI" id="CHEBI:16044"/>
        <dbReference type="ChEBI" id="CHEBI:29950"/>
        <dbReference type="ChEBI" id="CHEBI:44120"/>
        <dbReference type="ChEBI" id="CHEBI:50058"/>
        <dbReference type="EC" id="1.8.4.11"/>
    </reaction>
</comment>
<evidence type="ECO:0000256" key="3">
    <source>
        <dbReference type="ARBA" id="ARBA00048782"/>
    </source>
</evidence>
<organism evidence="6 7">
    <name type="scientific">Persicirhabdus sediminis</name>
    <dbReference type="NCBI Taxonomy" id="454144"/>
    <lineage>
        <taxon>Bacteria</taxon>
        <taxon>Pseudomonadati</taxon>
        <taxon>Verrucomicrobiota</taxon>
        <taxon>Verrucomicrobiia</taxon>
        <taxon>Verrucomicrobiales</taxon>
        <taxon>Verrucomicrobiaceae</taxon>
        <taxon>Persicirhabdus</taxon>
    </lineage>
</organism>
<evidence type="ECO:0000256" key="4">
    <source>
        <dbReference type="HAMAP-Rule" id="MF_01401"/>
    </source>
</evidence>
<keyword evidence="7" id="KW-1185">Reference proteome</keyword>
<evidence type="ECO:0000256" key="2">
    <source>
        <dbReference type="ARBA" id="ARBA00047806"/>
    </source>
</evidence>
<dbReference type="PANTHER" id="PTHR43774:SF1">
    <property type="entry name" value="PEPTIDE METHIONINE SULFOXIDE REDUCTASE MSRA 2"/>
    <property type="match status" value="1"/>
</dbReference>
<comment type="function">
    <text evidence="4">Has an important function as a repair enzyme for proteins that have been inactivated by oxidation. Catalyzes the reversible oxidation-reduction of methionine sulfoxide in proteins to methionine.</text>
</comment>
<evidence type="ECO:0000259" key="5">
    <source>
        <dbReference type="Pfam" id="PF01625"/>
    </source>
</evidence>
<comment type="caution">
    <text evidence="6">The sequence shown here is derived from an EMBL/GenBank/DDBJ whole genome shotgun (WGS) entry which is preliminary data.</text>
</comment>
<comment type="catalytic activity">
    <reaction evidence="3 4">
        <text>[thioredoxin]-disulfide + L-methionine + H2O = L-methionine (S)-S-oxide + [thioredoxin]-dithiol</text>
        <dbReference type="Rhea" id="RHEA:19993"/>
        <dbReference type="Rhea" id="RHEA-COMP:10698"/>
        <dbReference type="Rhea" id="RHEA-COMP:10700"/>
        <dbReference type="ChEBI" id="CHEBI:15377"/>
        <dbReference type="ChEBI" id="CHEBI:29950"/>
        <dbReference type="ChEBI" id="CHEBI:50058"/>
        <dbReference type="ChEBI" id="CHEBI:57844"/>
        <dbReference type="ChEBI" id="CHEBI:58772"/>
        <dbReference type="EC" id="1.8.4.11"/>
    </reaction>
</comment>
<protein>
    <recommendedName>
        <fullName evidence="4">Peptide methionine sulfoxide reductase MsrA</fullName>
        <shortName evidence="4">Protein-methionine-S-oxide reductase</shortName>
        <ecNumber evidence="4">1.8.4.11</ecNumber>
    </recommendedName>
    <alternativeName>
        <fullName evidence="4">Peptide-methionine (S)-S-oxide reductase</fullName>
        <shortName evidence="4">Peptide Met(O) reductase</shortName>
    </alternativeName>
</protein>
<dbReference type="EC" id="1.8.4.11" evidence="4"/>
<evidence type="ECO:0000313" key="7">
    <source>
        <dbReference type="Proteomes" id="UP000624703"/>
    </source>
</evidence>
<evidence type="ECO:0000256" key="1">
    <source>
        <dbReference type="ARBA" id="ARBA00023002"/>
    </source>
</evidence>
<sequence length="176" mass="19708">MPEVPAGHEVAIFGAGCFWCVEPVFEQQAGVKSVVSGYTGGHTKNPSYAEICSKTTGHAEVVHVVFDPKVISYAKLVDWFWKLHDPTQVNRQGNDIGPQYRSCIFYTNEAQKKTASASKAKAQEKFNRPIATEITAASTFYPAEIGHQDYYKLNKNRNPYCRAIITPKLKKLELDH</sequence>
<dbReference type="GO" id="GO:0008113">
    <property type="term" value="F:peptide-methionine (S)-S-oxide reductase activity"/>
    <property type="evidence" value="ECO:0007669"/>
    <property type="project" value="UniProtKB-UniRule"/>
</dbReference>
<dbReference type="EMBL" id="JAENIM010000047">
    <property type="protein sequence ID" value="MBK1792824.1"/>
    <property type="molecule type" value="Genomic_DNA"/>
</dbReference>
<proteinExistence type="inferred from homology"/>
<keyword evidence="1 4" id="KW-0560">Oxidoreductase</keyword>
<dbReference type="SUPFAM" id="SSF55068">
    <property type="entry name" value="Peptide methionine sulfoxide reductase"/>
    <property type="match status" value="1"/>
</dbReference>
<accession>A0A8J7SLI0</accession>
<reference evidence="6" key="1">
    <citation type="submission" date="2021-01" db="EMBL/GenBank/DDBJ databases">
        <title>Modified the classification status of verrucomicrobia.</title>
        <authorList>
            <person name="Feng X."/>
        </authorList>
    </citation>
    <scope>NUCLEOTIDE SEQUENCE</scope>
    <source>
        <strain evidence="6">_KCTC 22039</strain>
    </source>
</reference>
<dbReference type="InterPro" id="IPR002569">
    <property type="entry name" value="Met_Sox_Rdtase_MsrA_dom"/>
</dbReference>
<comment type="similarity">
    <text evidence="4">Belongs to the MsrA Met sulfoxide reductase family.</text>
</comment>
<dbReference type="NCBIfam" id="TIGR00401">
    <property type="entry name" value="msrA"/>
    <property type="match status" value="1"/>
</dbReference>
<dbReference type="Gene3D" id="3.30.1060.10">
    <property type="entry name" value="Peptide methionine sulphoxide reductase MsrA"/>
    <property type="match status" value="1"/>
</dbReference>
<name>A0A8J7SLI0_9BACT</name>